<dbReference type="Proteomes" id="UP001055101">
    <property type="component" value="Unassembled WGS sequence"/>
</dbReference>
<sequence>MRPILAGLVLLLLPSLASAECVCACVRGKAIAVCQPQAMVEPICQQVCVEKIEQSLSTFGGGGGGAGIGGGVNALGAAGSGIDRSR</sequence>
<comment type="caution">
    <text evidence="2">The sequence shown here is derived from an EMBL/GenBank/DDBJ whole genome shotgun (WGS) entry which is preliminary data.</text>
</comment>
<evidence type="ECO:0000313" key="2">
    <source>
        <dbReference type="EMBL" id="GJE56235.1"/>
    </source>
</evidence>
<keyword evidence="3" id="KW-1185">Reference proteome</keyword>
<reference evidence="2" key="1">
    <citation type="journal article" date="2021" name="Front. Microbiol.">
        <title>Comprehensive Comparative Genomics and Phenotyping of Methylobacterium Species.</title>
        <authorList>
            <person name="Alessa O."/>
            <person name="Ogura Y."/>
            <person name="Fujitani Y."/>
            <person name="Takami H."/>
            <person name="Hayashi T."/>
            <person name="Sahin N."/>
            <person name="Tani A."/>
        </authorList>
    </citation>
    <scope>NUCLEOTIDE SEQUENCE</scope>
    <source>
        <strain evidence="2">DSM 23674</strain>
    </source>
</reference>
<evidence type="ECO:0000313" key="3">
    <source>
        <dbReference type="Proteomes" id="UP001055101"/>
    </source>
</evidence>
<organism evidence="2 3">
    <name type="scientific">Methylobacterium thuringiense</name>
    <dbReference type="NCBI Taxonomy" id="1003091"/>
    <lineage>
        <taxon>Bacteria</taxon>
        <taxon>Pseudomonadati</taxon>
        <taxon>Pseudomonadota</taxon>
        <taxon>Alphaproteobacteria</taxon>
        <taxon>Hyphomicrobiales</taxon>
        <taxon>Methylobacteriaceae</taxon>
        <taxon>Methylobacterium</taxon>
    </lineage>
</organism>
<keyword evidence="1" id="KW-0732">Signal</keyword>
<evidence type="ECO:0000256" key="1">
    <source>
        <dbReference type="SAM" id="SignalP"/>
    </source>
</evidence>
<reference evidence="2" key="2">
    <citation type="submission" date="2021-08" db="EMBL/GenBank/DDBJ databases">
        <authorList>
            <person name="Tani A."/>
            <person name="Ola A."/>
            <person name="Ogura Y."/>
            <person name="Katsura K."/>
            <person name="Hayashi T."/>
        </authorList>
    </citation>
    <scope>NUCLEOTIDE SEQUENCE</scope>
    <source>
        <strain evidence="2">DSM 23674</strain>
    </source>
</reference>
<dbReference type="EMBL" id="BPRA01000012">
    <property type="protein sequence ID" value="GJE56235.1"/>
    <property type="molecule type" value="Genomic_DNA"/>
</dbReference>
<accession>A0ABQ4TQA9</accession>
<proteinExistence type="predicted"/>
<protein>
    <submittedName>
        <fullName evidence="2">Uncharacterized protein</fullName>
    </submittedName>
</protein>
<feature type="chain" id="PRO_5046304253" evidence="1">
    <location>
        <begin position="20"/>
        <end position="86"/>
    </location>
</feature>
<gene>
    <name evidence="2" type="ORF">EKPJFOCH_2735</name>
</gene>
<feature type="signal peptide" evidence="1">
    <location>
        <begin position="1"/>
        <end position="19"/>
    </location>
</feature>
<dbReference type="RefSeq" id="WP_147818589.1">
    <property type="nucleotide sequence ID" value="NZ_BPRA01000012.1"/>
</dbReference>
<name>A0ABQ4TQA9_9HYPH</name>